<dbReference type="InterPro" id="IPR001569">
    <property type="entry name" value="Ribosomal_eL37"/>
</dbReference>
<feature type="compositionally biased region" description="Polar residues" evidence="9">
    <location>
        <begin position="34"/>
        <end position="55"/>
    </location>
</feature>
<dbReference type="GeneID" id="9622890"/>
<evidence type="ECO:0008006" key="12">
    <source>
        <dbReference type="Google" id="ProtNLM"/>
    </source>
</evidence>
<keyword evidence="2" id="KW-0479">Metal-binding</keyword>
<dbReference type="Proteomes" id="UP000001058">
    <property type="component" value="Unassembled WGS sequence"/>
</dbReference>
<evidence type="ECO:0000256" key="9">
    <source>
        <dbReference type="SAM" id="MobiDB-lite"/>
    </source>
</evidence>
<keyword evidence="11" id="KW-1185">Reference proteome</keyword>
<dbReference type="InterPro" id="IPR011331">
    <property type="entry name" value="Ribosomal_eL37/eL43"/>
</dbReference>
<name>D8UGL7_VOLCA</name>
<keyword evidence="4" id="KW-0863">Zinc-finger</keyword>
<evidence type="ECO:0000313" key="10">
    <source>
        <dbReference type="EMBL" id="EFJ41144.1"/>
    </source>
</evidence>
<dbReference type="AlphaFoldDB" id="D8UGL7"/>
<dbReference type="OrthoDB" id="963097at2759"/>
<dbReference type="InParanoid" id="D8UGL7"/>
<evidence type="ECO:0000256" key="7">
    <source>
        <dbReference type="ARBA" id="ARBA00022980"/>
    </source>
</evidence>
<evidence type="ECO:0000256" key="4">
    <source>
        <dbReference type="ARBA" id="ARBA00022771"/>
    </source>
</evidence>
<evidence type="ECO:0000256" key="2">
    <source>
        <dbReference type="ARBA" id="ARBA00022723"/>
    </source>
</evidence>
<gene>
    <name evidence="10" type="ORF">VOLCADRAFT_48983</name>
</gene>
<protein>
    <recommendedName>
        <fullName evidence="12">Ribosomal protein L37</fullName>
    </recommendedName>
</protein>
<keyword evidence="6" id="KW-0694">RNA-binding</keyword>
<keyword evidence="7" id="KW-0689">Ribosomal protein</keyword>
<feature type="non-terminal residue" evidence="10">
    <location>
        <position position="55"/>
    </location>
</feature>
<keyword evidence="8" id="KW-0687">Ribonucleoprotein</keyword>
<feature type="compositionally biased region" description="Basic residues" evidence="9">
    <location>
        <begin position="11"/>
        <end position="32"/>
    </location>
</feature>
<reference evidence="10 11" key="1">
    <citation type="journal article" date="2010" name="Science">
        <title>Genomic analysis of organismal complexity in the multicellular green alga Volvox carteri.</title>
        <authorList>
            <person name="Prochnik S.E."/>
            <person name="Umen J."/>
            <person name="Nedelcu A.M."/>
            <person name="Hallmann A."/>
            <person name="Miller S.M."/>
            <person name="Nishii I."/>
            <person name="Ferris P."/>
            <person name="Kuo A."/>
            <person name="Mitros T."/>
            <person name="Fritz-Laylin L.K."/>
            <person name="Hellsten U."/>
            <person name="Chapman J."/>
            <person name="Simakov O."/>
            <person name="Rensing S.A."/>
            <person name="Terry A."/>
            <person name="Pangilinan J."/>
            <person name="Kapitonov V."/>
            <person name="Jurka J."/>
            <person name="Salamov A."/>
            <person name="Shapiro H."/>
            <person name="Schmutz J."/>
            <person name="Grimwood J."/>
            <person name="Lindquist E."/>
            <person name="Lucas S."/>
            <person name="Grigoriev I.V."/>
            <person name="Schmitt R."/>
            <person name="Kirk D."/>
            <person name="Rokhsar D.S."/>
        </authorList>
    </citation>
    <scope>NUCLEOTIDE SEQUENCE [LARGE SCALE GENOMIC DNA]</scope>
    <source>
        <strain evidence="11">f. Nagariensis / Eve</strain>
    </source>
</reference>
<dbReference type="KEGG" id="vcn:VOLCADRAFT_48983"/>
<dbReference type="GO" id="GO:0003735">
    <property type="term" value="F:structural constituent of ribosome"/>
    <property type="evidence" value="ECO:0007669"/>
    <property type="project" value="InterPro"/>
</dbReference>
<dbReference type="GO" id="GO:0006412">
    <property type="term" value="P:translation"/>
    <property type="evidence" value="ECO:0007669"/>
    <property type="project" value="InterPro"/>
</dbReference>
<sequence length="55" mass="6349">KVTRSFGERRNKTHTLCRRCGRTSYHPQKHARSAGQTQRQDTRYMSQPNNGQSSG</sequence>
<proteinExistence type="inferred from homology"/>
<dbReference type="GO" id="GO:0019843">
    <property type="term" value="F:rRNA binding"/>
    <property type="evidence" value="ECO:0007669"/>
    <property type="project" value="UniProtKB-KW"/>
</dbReference>
<dbReference type="Gene3D" id="2.20.25.30">
    <property type="match status" value="1"/>
</dbReference>
<dbReference type="SUPFAM" id="SSF57829">
    <property type="entry name" value="Zn-binding ribosomal proteins"/>
    <property type="match status" value="1"/>
</dbReference>
<evidence type="ECO:0000256" key="5">
    <source>
        <dbReference type="ARBA" id="ARBA00022833"/>
    </source>
</evidence>
<evidence type="ECO:0000256" key="3">
    <source>
        <dbReference type="ARBA" id="ARBA00022730"/>
    </source>
</evidence>
<organism evidence="11">
    <name type="scientific">Volvox carteri f. nagariensis</name>
    <dbReference type="NCBI Taxonomy" id="3068"/>
    <lineage>
        <taxon>Eukaryota</taxon>
        <taxon>Viridiplantae</taxon>
        <taxon>Chlorophyta</taxon>
        <taxon>core chlorophytes</taxon>
        <taxon>Chlorophyceae</taxon>
        <taxon>CS clade</taxon>
        <taxon>Chlamydomonadales</taxon>
        <taxon>Volvocaceae</taxon>
        <taxon>Volvox</taxon>
    </lineage>
</organism>
<comment type="similarity">
    <text evidence="1">Belongs to the eukaryotic ribosomal protein eL37 family.</text>
</comment>
<feature type="region of interest" description="Disordered" evidence="9">
    <location>
        <begin position="1"/>
        <end position="55"/>
    </location>
</feature>
<feature type="non-terminal residue" evidence="10">
    <location>
        <position position="1"/>
    </location>
</feature>
<dbReference type="GO" id="GO:0008270">
    <property type="term" value="F:zinc ion binding"/>
    <property type="evidence" value="ECO:0007669"/>
    <property type="project" value="UniProtKB-KW"/>
</dbReference>
<dbReference type="Pfam" id="PF01907">
    <property type="entry name" value="Ribosomal_L37e"/>
    <property type="match status" value="1"/>
</dbReference>
<keyword evidence="3" id="KW-0699">rRNA-binding</keyword>
<dbReference type="GO" id="GO:0005840">
    <property type="term" value="C:ribosome"/>
    <property type="evidence" value="ECO:0007669"/>
    <property type="project" value="UniProtKB-KW"/>
</dbReference>
<feature type="compositionally biased region" description="Basic and acidic residues" evidence="9">
    <location>
        <begin position="1"/>
        <end position="10"/>
    </location>
</feature>
<dbReference type="GO" id="GO:1990904">
    <property type="term" value="C:ribonucleoprotein complex"/>
    <property type="evidence" value="ECO:0007669"/>
    <property type="project" value="UniProtKB-KW"/>
</dbReference>
<evidence type="ECO:0000313" key="11">
    <source>
        <dbReference type="Proteomes" id="UP000001058"/>
    </source>
</evidence>
<dbReference type="EMBL" id="GL378400">
    <property type="protein sequence ID" value="EFJ41144.1"/>
    <property type="molecule type" value="Genomic_DNA"/>
</dbReference>
<evidence type="ECO:0000256" key="1">
    <source>
        <dbReference type="ARBA" id="ARBA00009805"/>
    </source>
</evidence>
<accession>D8UGL7</accession>
<evidence type="ECO:0000256" key="6">
    <source>
        <dbReference type="ARBA" id="ARBA00022884"/>
    </source>
</evidence>
<dbReference type="InterPro" id="IPR011332">
    <property type="entry name" value="Ribosomal_zn-bd"/>
</dbReference>
<evidence type="ECO:0000256" key="8">
    <source>
        <dbReference type="ARBA" id="ARBA00023274"/>
    </source>
</evidence>
<keyword evidence="5" id="KW-0862">Zinc</keyword>
<dbReference type="RefSeq" id="XP_002957816.1">
    <property type="nucleotide sequence ID" value="XM_002957770.1"/>
</dbReference>